<keyword evidence="14" id="KW-1185">Reference proteome</keyword>
<comment type="caution">
    <text evidence="13">The sequence shown here is derived from an EMBL/GenBank/DDBJ whole genome shotgun (WGS) entry which is preliminary data.</text>
</comment>
<dbReference type="Pfam" id="PF02578">
    <property type="entry name" value="Cu-oxidase_4"/>
    <property type="match status" value="1"/>
</dbReference>
<dbReference type="RefSeq" id="WP_274456228.1">
    <property type="nucleotide sequence ID" value="NZ_CP067097.1"/>
</dbReference>
<comment type="catalytic activity">
    <reaction evidence="9">
        <text>adenosine + H2O + H(+) = inosine + NH4(+)</text>
        <dbReference type="Rhea" id="RHEA:24408"/>
        <dbReference type="ChEBI" id="CHEBI:15377"/>
        <dbReference type="ChEBI" id="CHEBI:15378"/>
        <dbReference type="ChEBI" id="CHEBI:16335"/>
        <dbReference type="ChEBI" id="CHEBI:17596"/>
        <dbReference type="ChEBI" id="CHEBI:28938"/>
        <dbReference type="EC" id="3.5.4.4"/>
    </reaction>
    <physiologicalReaction direction="left-to-right" evidence="9">
        <dbReference type="Rhea" id="RHEA:24409"/>
    </physiologicalReaction>
</comment>
<accession>A0ABT9XMN4</accession>
<evidence type="ECO:0000256" key="5">
    <source>
        <dbReference type="ARBA" id="ARBA00022679"/>
    </source>
</evidence>
<dbReference type="InterPro" id="IPR011324">
    <property type="entry name" value="Cytotoxic_necrot_fac-like_cat"/>
</dbReference>
<dbReference type="Proteomes" id="UP001232973">
    <property type="component" value="Unassembled WGS sequence"/>
</dbReference>
<evidence type="ECO:0000313" key="14">
    <source>
        <dbReference type="Proteomes" id="UP001232973"/>
    </source>
</evidence>
<evidence type="ECO:0000256" key="10">
    <source>
        <dbReference type="ARBA" id="ARBA00048968"/>
    </source>
</evidence>
<comment type="catalytic activity">
    <reaction evidence="11">
        <text>S-methyl-5'-thioadenosine + phosphate = 5-(methylsulfanyl)-alpha-D-ribose 1-phosphate + adenine</text>
        <dbReference type="Rhea" id="RHEA:11852"/>
        <dbReference type="ChEBI" id="CHEBI:16708"/>
        <dbReference type="ChEBI" id="CHEBI:17509"/>
        <dbReference type="ChEBI" id="CHEBI:43474"/>
        <dbReference type="ChEBI" id="CHEBI:58533"/>
        <dbReference type="EC" id="2.4.2.28"/>
    </reaction>
    <physiologicalReaction direction="left-to-right" evidence="11">
        <dbReference type="Rhea" id="RHEA:11853"/>
    </physiologicalReaction>
</comment>
<evidence type="ECO:0000256" key="12">
    <source>
        <dbReference type="RuleBase" id="RU361274"/>
    </source>
</evidence>
<dbReference type="CDD" id="cd16833">
    <property type="entry name" value="YfiH"/>
    <property type="match status" value="1"/>
</dbReference>
<evidence type="ECO:0000256" key="8">
    <source>
        <dbReference type="ARBA" id="ARBA00022833"/>
    </source>
</evidence>
<dbReference type="NCBIfam" id="TIGR00726">
    <property type="entry name" value="peptidoglycan editing factor PgeF"/>
    <property type="match status" value="1"/>
</dbReference>
<evidence type="ECO:0000256" key="11">
    <source>
        <dbReference type="ARBA" id="ARBA00049893"/>
    </source>
</evidence>
<keyword evidence="7" id="KW-0378">Hydrolase</keyword>
<keyword evidence="8" id="KW-0862">Zinc</keyword>
<dbReference type="InterPro" id="IPR003730">
    <property type="entry name" value="Cu_polyphenol_OxRdtase"/>
</dbReference>
<proteinExistence type="inferred from homology"/>
<dbReference type="SUPFAM" id="SSF64438">
    <property type="entry name" value="CNF1/YfiH-like putative cysteine hydrolases"/>
    <property type="match status" value="1"/>
</dbReference>
<evidence type="ECO:0000256" key="1">
    <source>
        <dbReference type="ARBA" id="ARBA00000553"/>
    </source>
</evidence>
<keyword evidence="5" id="KW-0808">Transferase</keyword>
<evidence type="ECO:0000256" key="6">
    <source>
        <dbReference type="ARBA" id="ARBA00022723"/>
    </source>
</evidence>
<comment type="catalytic activity">
    <reaction evidence="1">
        <text>inosine + phosphate = alpha-D-ribose 1-phosphate + hypoxanthine</text>
        <dbReference type="Rhea" id="RHEA:27646"/>
        <dbReference type="ChEBI" id="CHEBI:17368"/>
        <dbReference type="ChEBI" id="CHEBI:17596"/>
        <dbReference type="ChEBI" id="CHEBI:43474"/>
        <dbReference type="ChEBI" id="CHEBI:57720"/>
        <dbReference type="EC" id="2.4.2.1"/>
    </reaction>
    <physiologicalReaction direction="left-to-right" evidence="1">
        <dbReference type="Rhea" id="RHEA:27647"/>
    </physiologicalReaction>
</comment>
<dbReference type="InterPro" id="IPR038371">
    <property type="entry name" value="Cu_polyphenol_OxRdtase_sf"/>
</dbReference>
<name>A0ABT9XMN4_9BACL</name>
<comment type="cofactor">
    <cofactor evidence="2">
        <name>Zn(2+)</name>
        <dbReference type="ChEBI" id="CHEBI:29105"/>
    </cofactor>
</comment>
<evidence type="ECO:0000256" key="2">
    <source>
        <dbReference type="ARBA" id="ARBA00001947"/>
    </source>
</evidence>
<reference evidence="13 14" key="1">
    <citation type="submission" date="2023-07" db="EMBL/GenBank/DDBJ databases">
        <title>Genomic Encyclopedia of Type Strains, Phase IV (KMG-IV): sequencing the most valuable type-strain genomes for metagenomic binning, comparative biology and taxonomic classification.</title>
        <authorList>
            <person name="Goeker M."/>
        </authorList>
    </citation>
    <scope>NUCLEOTIDE SEQUENCE [LARGE SCALE GENOMIC DNA]</scope>
    <source>
        <strain evidence="13 14">DSM 4006</strain>
    </source>
</reference>
<protein>
    <recommendedName>
        <fullName evidence="12">Purine nucleoside phosphorylase</fullName>
    </recommendedName>
</protein>
<comment type="similarity">
    <text evidence="4 12">Belongs to the purine nucleoside phosphorylase YfiH/LACC1 family.</text>
</comment>
<comment type="catalytic activity">
    <reaction evidence="10">
        <text>adenosine + phosphate = alpha-D-ribose 1-phosphate + adenine</text>
        <dbReference type="Rhea" id="RHEA:27642"/>
        <dbReference type="ChEBI" id="CHEBI:16335"/>
        <dbReference type="ChEBI" id="CHEBI:16708"/>
        <dbReference type="ChEBI" id="CHEBI:43474"/>
        <dbReference type="ChEBI" id="CHEBI:57720"/>
        <dbReference type="EC" id="2.4.2.1"/>
    </reaction>
    <physiologicalReaction direction="left-to-right" evidence="10">
        <dbReference type="Rhea" id="RHEA:27643"/>
    </physiologicalReaction>
</comment>
<dbReference type="Gene3D" id="3.60.140.10">
    <property type="entry name" value="CNF1/YfiH-like putative cysteine hydrolases"/>
    <property type="match status" value="1"/>
</dbReference>
<evidence type="ECO:0000256" key="4">
    <source>
        <dbReference type="ARBA" id="ARBA00007353"/>
    </source>
</evidence>
<dbReference type="EMBL" id="JAUSTP010000028">
    <property type="protein sequence ID" value="MDQ0190983.1"/>
    <property type="molecule type" value="Genomic_DNA"/>
</dbReference>
<dbReference type="PANTHER" id="PTHR30616:SF2">
    <property type="entry name" value="PURINE NUCLEOSIDE PHOSPHORYLASE LACC1"/>
    <property type="match status" value="1"/>
</dbReference>
<keyword evidence="6" id="KW-0479">Metal-binding</keyword>
<evidence type="ECO:0000256" key="9">
    <source>
        <dbReference type="ARBA" id="ARBA00047989"/>
    </source>
</evidence>
<sequence length="273" mass="29540">MLTKWTGSAGGPIWIRPAWPENEVRAAFSFRKGGVSEAPFASLNVGFHVGDKPECVIENRRRCAAAVGGQLEDMVVPEQVHGTGVAVVTRDDRGRGSVPDTPPIPDVDGVITNVPGLTLMVMAADCVPLLFYDRAHRAIGAAHSGWRGTVGHIAREMLTRMQMTYETQPQDVEVWLGPSIRQCCYEVDDRVADPVRAGFGTAPLLTRFGKPGKYLLSLQTCIQADLRQAGVPESQIHDTGVCTACHPEALFSHRAEHGKTGRLLGVIRLPSPS</sequence>
<evidence type="ECO:0000313" key="13">
    <source>
        <dbReference type="EMBL" id="MDQ0190983.1"/>
    </source>
</evidence>
<comment type="function">
    <text evidence="3">Purine nucleoside enzyme that catalyzes the phosphorolysis of adenosine and inosine nucleosides, yielding D-ribose 1-phosphate and the respective free bases, adenine and hypoxanthine. Also catalyzes the phosphorolysis of S-methyl-5'-thioadenosine into adenine and S-methyl-5-thio-alpha-D-ribose 1-phosphate. Also has adenosine deaminase activity.</text>
</comment>
<organism evidence="13 14">
    <name type="scientific">Alicyclobacillus cycloheptanicus</name>
    <dbReference type="NCBI Taxonomy" id="1457"/>
    <lineage>
        <taxon>Bacteria</taxon>
        <taxon>Bacillati</taxon>
        <taxon>Bacillota</taxon>
        <taxon>Bacilli</taxon>
        <taxon>Bacillales</taxon>
        <taxon>Alicyclobacillaceae</taxon>
        <taxon>Alicyclobacillus</taxon>
    </lineage>
</organism>
<dbReference type="PANTHER" id="PTHR30616">
    <property type="entry name" value="UNCHARACTERIZED PROTEIN YFIH"/>
    <property type="match status" value="1"/>
</dbReference>
<evidence type="ECO:0000256" key="7">
    <source>
        <dbReference type="ARBA" id="ARBA00022801"/>
    </source>
</evidence>
<evidence type="ECO:0000256" key="3">
    <source>
        <dbReference type="ARBA" id="ARBA00003215"/>
    </source>
</evidence>
<gene>
    <name evidence="13" type="ORF">J2S03_002850</name>
</gene>